<sequence>MASGPAPPLPNVQLSYGPMIVGVFFNMILYGVLAGQTLSYFQVYRKDATWMRLFVGFLFAVETANTALDMAMMYEPLILKYGQKPIFFPTVFMTEPLCIVLVSMPIQLFFAWRIHQLTKSLWVPLIISVFGVASFAGGLWTAIRVQMLREFIKKPLLHNSALLWFLAACVADVLITISLVKTLSQKKTGFAATDSVLDRIIRMTIQTGMITALFSILDVVCFMALPASFHYAVNFVWDLALSKLYSNCLLSTLNARHKLNDASHGSTFQQRRSVVLSPARSGSGKQESFFDSAPASGSVTYGGTITEGHLPDLEYGIHMTKIVERMEDPVPRTVVAQ</sequence>
<gene>
    <name evidence="3" type="ORF">B0H16DRAFT_1788757</name>
</gene>
<protein>
    <recommendedName>
        <fullName evidence="2">DUF6534 domain-containing protein</fullName>
    </recommendedName>
</protein>
<dbReference type="PANTHER" id="PTHR40465">
    <property type="entry name" value="CHROMOSOME 1, WHOLE GENOME SHOTGUN SEQUENCE"/>
    <property type="match status" value="1"/>
</dbReference>
<feature type="transmembrane region" description="Helical" evidence="1">
    <location>
        <begin position="204"/>
        <end position="225"/>
    </location>
</feature>
<organism evidence="3 4">
    <name type="scientific">Mycena metata</name>
    <dbReference type="NCBI Taxonomy" id="1033252"/>
    <lineage>
        <taxon>Eukaryota</taxon>
        <taxon>Fungi</taxon>
        <taxon>Dikarya</taxon>
        <taxon>Basidiomycota</taxon>
        <taxon>Agaricomycotina</taxon>
        <taxon>Agaricomycetes</taxon>
        <taxon>Agaricomycetidae</taxon>
        <taxon>Agaricales</taxon>
        <taxon>Marasmiineae</taxon>
        <taxon>Mycenaceae</taxon>
        <taxon>Mycena</taxon>
    </lineage>
</organism>
<evidence type="ECO:0000256" key="1">
    <source>
        <dbReference type="SAM" id="Phobius"/>
    </source>
</evidence>
<feature type="transmembrane region" description="Helical" evidence="1">
    <location>
        <begin position="163"/>
        <end position="183"/>
    </location>
</feature>
<dbReference type="Pfam" id="PF20152">
    <property type="entry name" value="DUF6534"/>
    <property type="match status" value="1"/>
</dbReference>
<keyword evidence="4" id="KW-1185">Reference proteome</keyword>
<evidence type="ECO:0000313" key="3">
    <source>
        <dbReference type="EMBL" id="KAJ7722604.1"/>
    </source>
</evidence>
<feature type="transmembrane region" description="Helical" evidence="1">
    <location>
        <begin position="20"/>
        <end position="41"/>
    </location>
</feature>
<feature type="transmembrane region" description="Helical" evidence="1">
    <location>
        <begin position="86"/>
        <end position="110"/>
    </location>
</feature>
<feature type="domain" description="DUF6534" evidence="2">
    <location>
        <begin position="168"/>
        <end position="257"/>
    </location>
</feature>
<accession>A0AAD7MLE0</accession>
<feature type="transmembrane region" description="Helical" evidence="1">
    <location>
        <begin position="53"/>
        <end position="74"/>
    </location>
</feature>
<feature type="transmembrane region" description="Helical" evidence="1">
    <location>
        <begin position="122"/>
        <end position="143"/>
    </location>
</feature>
<dbReference type="PANTHER" id="PTHR40465:SF1">
    <property type="entry name" value="DUF6534 DOMAIN-CONTAINING PROTEIN"/>
    <property type="match status" value="1"/>
</dbReference>
<reference evidence="3" key="1">
    <citation type="submission" date="2023-03" db="EMBL/GenBank/DDBJ databases">
        <title>Massive genome expansion in bonnet fungi (Mycena s.s.) driven by repeated elements and novel gene families across ecological guilds.</title>
        <authorList>
            <consortium name="Lawrence Berkeley National Laboratory"/>
            <person name="Harder C.B."/>
            <person name="Miyauchi S."/>
            <person name="Viragh M."/>
            <person name="Kuo A."/>
            <person name="Thoen E."/>
            <person name="Andreopoulos B."/>
            <person name="Lu D."/>
            <person name="Skrede I."/>
            <person name="Drula E."/>
            <person name="Henrissat B."/>
            <person name="Morin E."/>
            <person name="Kohler A."/>
            <person name="Barry K."/>
            <person name="LaButti K."/>
            <person name="Morin E."/>
            <person name="Salamov A."/>
            <person name="Lipzen A."/>
            <person name="Mereny Z."/>
            <person name="Hegedus B."/>
            <person name="Baldrian P."/>
            <person name="Stursova M."/>
            <person name="Weitz H."/>
            <person name="Taylor A."/>
            <person name="Grigoriev I.V."/>
            <person name="Nagy L.G."/>
            <person name="Martin F."/>
            <person name="Kauserud H."/>
        </authorList>
    </citation>
    <scope>NUCLEOTIDE SEQUENCE</scope>
    <source>
        <strain evidence="3">CBHHK182m</strain>
    </source>
</reference>
<keyword evidence="1" id="KW-1133">Transmembrane helix</keyword>
<keyword evidence="1" id="KW-0812">Transmembrane</keyword>
<evidence type="ECO:0000259" key="2">
    <source>
        <dbReference type="Pfam" id="PF20152"/>
    </source>
</evidence>
<dbReference type="InterPro" id="IPR045339">
    <property type="entry name" value="DUF6534"/>
</dbReference>
<name>A0AAD7MLE0_9AGAR</name>
<dbReference type="EMBL" id="JARKIB010000218">
    <property type="protein sequence ID" value="KAJ7722604.1"/>
    <property type="molecule type" value="Genomic_DNA"/>
</dbReference>
<dbReference type="AlphaFoldDB" id="A0AAD7MLE0"/>
<evidence type="ECO:0000313" key="4">
    <source>
        <dbReference type="Proteomes" id="UP001215598"/>
    </source>
</evidence>
<comment type="caution">
    <text evidence="3">The sequence shown here is derived from an EMBL/GenBank/DDBJ whole genome shotgun (WGS) entry which is preliminary data.</text>
</comment>
<keyword evidence="1" id="KW-0472">Membrane</keyword>
<dbReference type="Proteomes" id="UP001215598">
    <property type="component" value="Unassembled WGS sequence"/>
</dbReference>
<proteinExistence type="predicted"/>